<comment type="caution">
    <text evidence="3">The sequence shown here is derived from an EMBL/GenBank/DDBJ whole genome shotgun (WGS) entry which is preliminary data.</text>
</comment>
<feature type="transmembrane region" description="Helical" evidence="2">
    <location>
        <begin position="178"/>
        <end position="197"/>
    </location>
</feature>
<keyword evidence="4" id="KW-1185">Reference proteome</keyword>
<dbReference type="Proteomes" id="UP000274601">
    <property type="component" value="Unassembled WGS sequence"/>
</dbReference>
<feature type="transmembrane region" description="Helical" evidence="2">
    <location>
        <begin position="353"/>
        <end position="372"/>
    </location>
</feature>
<gene>
    <name evidence="3" type="ORF">BZB76_5148</name>
</gene>
<dbReference type="InterPro" id="IPR025519">
    <property type="entry name" value="DUF4407"/>
</dbReference>
<sequence>MSDEFESLLRDQFDDRYDAEHEARRLRHATERLSHDPAEDQRIQDIVDAVDHALAGQAEHEAATSETPPQGEPPPETPGVDLPMDTGGQRAPDPPVAAMHPPARFPGRAPGGRRHSRWSAGHTVPSDFLIWLSGTEAGILEHAPADRAKYVGIGGAILTAGTLVTASMFLALRMAGGTPVWAAVILSAVWFLIMVNLDRYLVVSLQRSQSTPRTLLGMLPRVFLALLIGAVMSAPLVLQVFDREVQVAVSELQADASLRFQKELADSPSGQRIRVLERQEGDLRAKITAGNRPGQVQEAKQTLSGVQGELQRLRAAQKDQQEVFERANSGDSGLLIRLKGLDKASEGDSRLQWARLLLFLFITILGCLPVIMKALQLFGPPSAYDYALEKHREMNWHLLQDQLRSQQDIGLMENSGLEAYTRMLHSRRTEMLEDLVERTLEAETRVYEADLSRWLETQLHQIQQRSPDHHTTEVRRP</sequence>
<keyword evidence="2" id="KW-1133">Transmembrane helix</keyword>
<dbReference type="OrthoDB" id="3453893at2"/>
<feature type="transmembrane region" description="Helical" evidence="2">
    <location>
        <begin position="150"/>
        <end position="172"/>
    </location>
</feature>
<name>A0A495QFH1_9ACTN</name>
<keyword evidence="2" id="KW-0472">Membrane</keyword>
<proteinExistence type="predicted"/>
<reference evidence="3 4" key="1">
    <citation type="submission" date="2018-10" db="EMBL/GenBank/DDBJ databases">
        <title>Genomic Encyclopedia of Archaeal and Bacterial Type Strains, Phase II (KMG-II): from individual species to whole genera.</title>
        <authorList>
            <person name="Goeker M."/>
        </authorList>
    </citation>
    <scope>NUCLEOTIDE SEQUENCE [LARGE SCALE GENOMIC DNA]</scope>
    <source>
        <strain evidence="3 4">DSM 43383</strain>
    </source>
</reference>
<feature type="transmembrane region" description="Helical" evidence="2">
    <location>
        <begin position="218"/>
        <end position="241"/>
    </location>
</feature>
<evidence type="ECO:0000256" key="2">
    <source>
        <dbReference type="SAM" id="Phobius"/>
    </source>
</evidence>
<evidence type="ECO:0000313" key="4">
    <source>
        <dbReference type="Proteomes" id="UP000274601"/>
    </source>
</evidence>
<evidence type="ECO:0000313" key="3">
    <source>
        <dbReference type="EMBL" id="RKS70672.1"/>
    </source>
</evidence>
<evidence type="ECO:0000256" key="1">
    <source>
        <dbReference type="SAM" id="MobiDB-lite"/>
    </source>
</evidence>
<organism evidence="3 4">
    <name type="scientific">Actinomadura pelletieri DSM 43383</name>
    <dbReference type="NCBI Taxonomy" id="1120940"/>
    <lineage>
        <taxon>Bacteria</taxon>
        <taxon>Bacillati</taxon>
        <taxon>Actinomycetota</taxon>
        <taxon>Actinomycetes</taxon>
        <taxon>Streptosporangiales</taxon>
        <taxon>Thermomonosporaceae</taxon>
        <taxon>Actinomadura</taxon>
    </lineage>
</organism>
<keyword evidence="2" id="KW-0812">Transmembrane</keyword>
<dbReference type="RefSeq" id="WP_121436953.1">
    <property type="nucleotide sequence ID" value="NZ_RBWU01000006.1"/>
</dbReference>
<protein>
    <submittedName>
        <fullName evidence="3">Uncharacterized protein DUF4407</fullName>
    </submittedName>
</protein>
<dbReference type="AlphaFoldDB" id="A0A495QFH1"/>
<feature type="region of interest" description="Disordered" evidence="1">
    <location>
        <begin position="50"/>
        <end position="118"/>
    </location>
</feature>
<dbReference type="Pfam" id="PF14362">
    <property type="entry name" value="DUF4407"/>
    <property type="match status" value="2"/>
</dbReference>
<accession>A0A495QFH1</accession>
<dbReference type="EMBL" id="RBWU01000006">
    <property type="protein sequence ID" value="RKS70672.1"/>
    <property type="molecule type" value="Genomic_DNA"/>
</dbReference>